<dbReference type="Pfam" id="PF01180">
    <property type="entry name" value="DHO_dh"/>
    <property type="match status" value="1"/>
</dbReference>
<dbReference type="AlphaFoldDB" id="A0A6J4LXC1"/>
<accession>A0A6J4LXC1</accession>
<evidence type="ECO:0000256" key="4">
    <source>
        <dbReference type="ARBA" id="ARBA00005359"/>
    </source>
</evidence>
<feature type="binding site" evidence="11">
    <location>
        <position position="184"/>
    </location>
    <ligand>
        <name>substrate</name>
    </ligand>
</feature>
<dbReference type="UniPathway" id="UPA00070">
    <property type="reaction ID" value="UER00946"/>
</dbReference>
<dbReference type="SUPFAM" id="SSF51395">
    <property type="entry name" value="FMN-linked oxidoreductases"/>
    <property type="match status" value="1"/>
</dbReference>
<feature type="active site" description="Nucleophile" evidence="11">
    <location>
        <position position="187"/>
    </location>
</feature>
<feature type="binding site" evidence="11">
    <location>
        <position position="151"/>
    </location>
    <ligand>
        <name>FMN</name>
        <dbReference type="ChEBI" id="CHEBI:58210"/>
    </ligand>
</feature>
<name>A0A6J4LXC1_9BACT</name>
<dbReference type="InterPro" id="IPR005719">
    <property type="entry name" value="Dihydroorotate_DH_2"/>
</dbReference>
<keyword evidence="6 11" id="KW-0288">FMN</keyword>
<feature type="binding site" evidence="11">
    <location>
        <begin position="74"/>
        <end position="78"/>
    </location>
    <ligand>
        <name>FMN</name>
        <dbReference type="ChEBI" id="CHEBI:58210"/>
    </ligand>
</feature>
<dbReference type="NCBIfam" id="NF003652">
    <property type="entry name" value="PRK05286.2-5"/>
    <property type="match status" value="1"/>
</dbReference>
<dbReference type="Gene3D" id="3.20.20.70">
    <property type="entry name" value="Aldolase class I"/>
    <property type="match status" value="1"/>
</dbReference>
<reference evidence="13" key="1">
    <citation type="submission" date="2020-02" db="EMBL/GenBank/DDBJ databases">
        <authorList>
            <person name="Meier V. D."/>
        </authorList>
    </citation>
    <scope>NUCLEOTIDE SEQUENCE</scope>
    <source>
        <strain evidence="13">AVDCRST_MAG89</strain>
    </source>
</reference>
<sequence>MPAPAPMPLYDAFRPLLFGLAPEPAHFAGTAALNAALLTPPQRAMARAMFQVRHSALETERFGIRFPNPVGLAAGFDKAGESFNALGALGFGHVEIGTVTALPQPGNPRPRLFRLPADRALLNRMGFNNPGADAVAARLRRTRIEPVLGINIGKSKATALEDATADYLRSLELLEAFAAYVVVNVSSPNTPGLRQLQDAAPLRELLRALHRRAAELAKVRGGAPRPILLKIAPDLTDPQVEEAVGIAAEEGMAGVIATNTTISRDGLRTPGMDGMGAGGISGAPVHRRALEVVSLIWRTTGGRMPIVGVGGVFGAVDAWEMIRAGASLVQVWTGFIYQGPTIARDINRGLLDRLRNEGLDGIGQAVGTAHR</sequence>
<keyword evidence="5 11" id="KW-0285">Flavoprotein</keyword>
<feature type="binding site" evidence="11">
    <location>
        <position position="282"/>
    </location>
    <ligand>
        <name>FMN</name>
        <dbReference type="ChEBI" id="CHEBI:58210"/>
    </ligand>
</feature>
<evidence type="ECO:0000256" key="8">
    <source>
        <dbReference type="ARBA" id="ARBA00023002"/>
    </source>
</evidence>
<keyword evidence="9 11" id="KW-0472">Membrane</keyword>
<feature type="binding site" evidence="11">
    <location>
        <position position="98"/>
    </location>
    <ligand>
        <name>FMN</name>
        <dbReference type="ChEBI" id="CHEBI:58210"/>
    </ligand>
</feature>
<comment type="subcellular location">
    <subcellularLocation>
        <location evidence="11">Cell membrane</location>
        <topology evidence="11">Peripheral membrane protein</topology>
    </subcellularLocation>
    <subcellularLocation>
        <location evidence="2">Membrane</location>
    </subcellularLocation>
</comment>
<feature type="binding site" evidence="11">
    <location>
        <position position="311"/>
    </location>
    <ligand>
        <name>FMN</name>
        <dbReference type="ChEBI" id="CHEBI:58210"/>
    </ligand>
</feature>
<dbReference type="NCBIfam" id="NF003645">
    <property type="entry name" value="PRK05286.1-2"/>
    <property type="match status" value="1"/>
</dbReference>
<feature type="binding site" evidence="11">
    <location>
        <position position="184"/>
    </location>
    <ligand>
        <name>FMN</name>
        <dbReference type="ChEBI" id="CHEBI:58210"/>
    </ligand>
</feature>
<keyword evidence="11" id="KW-1003">Cell membrane</keyword>
<evidence type="ECO:0000256" key="1">
    <source>
        <dbReference type="ARBA" id="ARBA00003125"/>
    </source>
</evidence>
<dbReference type="InterPro" id="IPR005720">
    <property type="entry name" value="Dihydroorotate_DH_cat"/>
</dbReference>
<dbReference type="PANTHER" id="PTHR48109:SF4">
    <property type="entry name" value="DIHYDROOROTATE DEHYDROGENASE (QUINONE), MITOCHONDRIAL"/>
    <property type="match status" value="1"/>
</dbReference>
<dbReference type="InterPro" id="IPR013785">
    <property type="entry name" value="Aldolase_TIM"/>
</dbReference>
<comment type="pathway">
    <text evidence="3 11">Pyrimidine metabolism; UMP biosynthesis via de novo pathway; orotate from (S)-dihydroorotate (quinone route): step 1/1.</text>
</comment>
<feature type="binding site" evidence="11">
    <location>
        <begin position="259"/>
        <end position="260"/>
    </location>
    <ligand>
        <name>substrate</name>
    </ligand>
</feature>
<evidence type="ECO:0000256" key="11">
    <source>
        <dbReference type="HAMAP-Rule" id="MF_00225"/>
    </source>
</evidence>
<evidence type="ECO:0000256" key="5">
    <source>
        <dbReference type="ARBA" id="ARBA00022630"/>
    </source>
</evidence>
<organism evidence="13">
    <name type="scientific">uncultured Gemmatimonadota bacterium</name>
    <dbReference type="NCBI Taxonomy" id="203437"/>
    <lineage>
        <taxon>Bacteria</taxon>
        <taxon>Pseudomonadati</taxon>
        <taxon>Gemmatimonadota</taxon>
        <taxon>environmental samples</taxon>
    </lineage>
</organism>
<dbReference type="GO" id="GO:0106430">
    <property type="term" value="F:dihydroorotate dehydrogenase (quinone) activity"/>
    <property type="evidence" value="ECO:0007669"/>
    <property type="project" value="UniProtKB-EC"/>
</dbReference>
<evidence type="ECO:0000256" key="6">
    <source>
        <dbReference type="ARBA" id="ARBA00022643"/>
    </source>
</evidence>
<evidence type="ECO:0000256" key="9">
    <source>
        <dbReference type="ARBA" id="ARBA00023136"/>
    </source>
</evidence>
<feature type="domain" description="Dihydroorotate dehydrogenase catalytic" evidence="12">
    <location>
        <begin position="57"/>
        <end position="354"/>
    </location>
</feature>
<dbReference type="InterPro" id="IPR050074">
    <property type="entry name" value="DHO_dehydrogenase"/>
</dbReference>
<dbReference type="PROSITE" id="PS00912">
    <property type="entry name" value="DHODEHASE_2"/>
    <property type="match status" value="1"/>
</dbReference>
<comment type="caution">
    <text evidence="11">Lacks conserved residue(s) required for the propagation of feature annotation.</text>
</comment>
<comment type="catalytic activity">
    <reaction evidence="10 11">
        <text>(S)-dihydroorotate + a quinone = orotate + a quinol</text>
        <dbReference type="Rhea" id="RHEA:30187"/>
        <dbReference type="ChEBI" id="CHEBI:24646"/>
        <dbReference type="ChEBI" id="CHEBI:30839"/>
        <dbReference type="ChEBI" id="CHEBI:30864"/>
        <dbReference type="ChEBI" id="CHEBI:132124"/>
        <dbReference type="EC" id="1.3.5.2"/>
    </reaction>
</comment>
<feature type="binding site" evidence="11">
    <location>
        <position position="78"/>
    </location>
    <ligand>
        <name>substrate</name>
    </ligand>
</feature>
<feature type="binding site" evidence="11">
    <location>
        <position position="230"/>
    </location>
    <ligand>
        <name>FMN</name>
        <dbReference type="ChEBI" id="CHEBI:58210"/>
    </ligand>
</feature>
<keyword evidence="7 11" id="KW-0665">Pyrimidine biosynthesis</keyword>
<dbReference type="GO" id="GO:0006207">
    <property type="term" value="P:'de novo' pyrimidine nucleobase biosynthetic process"/>
    <property type="evidence" value="ECO:0007669"/>
    <property type="project" value="UniProtKB-UniRule"/>
</dbReference>
<protein>
    <recommendedName>
        <fullName evidence="11">Dihydroorotate dehydrogenase (quinone)</fullName>
        <ecNumber evidence="11">1.3.5.2</ecNumber>
    </recommendedName>
    <alternativeName>
        <fullName evidence="11">DHOdehase</fullName>
        <shortName evidence="11">DHOD</shortName>
        <shortName evidence="11">DHODase</shortName>
    </alternativeName>
    <alternativeName>
        <fullName evidence="11">Dihydroorotate oxidase</fullName>
    </alternativeName>
</protein>
<dbReference type="CDD" id="cd04738">
    <property type="entry name" value="DHOD_2_like"/>
    <property type="match status" value="1"/>
</dbReference>
<dbReference type="GO" id="GO:0044205">
    <property type="term" value="P:'de novo' UMP biosynthetic process"/>
    <property type="evidence" value="ECO:0007669"/>
    <property type="project" value="UniProtKB-UniRule"/>
</dbReference>
<dbReference type="NCBIfam" id="TIGR01036">
    <property type="entry name" value="pyrD_sub2"/>
    <property type="match status" value="1"/>
</dbReference>
<comment type="cofactor">
    <cofactor evidence="11">
        <name>FMN</name>
        <dbReference type="ChEBI" id="CHEBI:58210"/>
    </cofactor>
    <text evidence="11">Binds 1 FMN per subunit.</text>
</comment>
<evidence type="ECO:0000256" key="7">
    <source>
        <dbReference type="ARBA" id="ARBA00022975"/>
    </source>
</evidence>
<comment type="similarity">
    <text evidence="4 11">Belongs to the dihydroorotate dehydrogenase family. Type 2 subfamily.</text>
</comment>
<dbReference type="EC" id="1.3.5.2" evidence="11"/>
<evidence type="ECO:0000256" key="10">
    <source>
        <dbReference type="ARBA" id="ARBA00048639"/>
    </source>
</evidence>
<gene>
    <name evidence="11" type="primary">pyrD</name>
    <name evidence="13" type="ORF">AVDCRST_MAG89-2796</name>
</gene>
<dbReference type="PROSITE" id="PS00911">
    <property type="entry name" value="DHODEHASE_1"/>
    <property type="match status" value="1"/>
</dbReference>
<keyword evidence="8 11" id="KW-0560">Oxidoreductase</keyword>
<dbReference type="NCBIfam" id="NF003648">
    <property type="entry name" value="PRK05286.2-1"/>
    <property type="match status" value="1"/>
</dbReference>
<evidence type="ECO:0000256" key="3">
    <source>
        <dbReference type="ARBA" id="ARBA00005161"/>
    </source>
</evidence>
<dbReference type="GO" id="GO:0005886">
    <property type="term" value="C:plasma membrane"/>
    <property type="evidence" value="ECO:0007669"/>
    <property type="project" value="UniProtKB-SubCell"/>
</dbReference>
<dbReference type="HAMAP" id="MF_00225">
    <property type="entry name" value="DHO_dh_type2"/>
    <property type="match status" value="1"/>
</dbReference>
<evidence type="ECO:0000259" key="12">
    <source>
        <dbReference type="Pfam" id="PF01180"/>
    </source>
</evidence>
<evidence type="ECO:0000313" key="13">
    <source>
        <dbReference type="EMBL" id="CAA9344700.1"/>
    </source>
</evidence>
<dbReference type="InterPro" id="IPR001295">
    <property type="entry name" value="Dihydroorotate_DH_CS"/>
</dbReference>
<feature type="binding site" evidence="11">
    <location>
        <begin position="123"/>
        <end position="127"/>
    </location>
    <ligand>
        <name>substrate</name>
    </ligand>
</feature>
<evidence type="ECO:0000256" key="2">
    <source>
        <dbReference type="ARBA" id="ARBA00004370"/>
    </source>
</evidence>
<feature type="binding site" evidence="11">
    <location>
        <position position="189"/>
    </location>
    <ligand>
        <name>substrate</name>
    </ligand>
</feature>
<dbReference type="GO" id="GO:0005737">
    <property type="term" value="C:cytoplasm"/>
    <property type="evidence" value="ECO:0007669"/>
    <property type="project" value="InterPro"/>
</dbReference>
<feature type="binding site" evidence="11">
    <location>
        <position position="258"/>
    </location>
    <ligand>
        <name>FMN</name>
        <dbReference type="ChEBI" id="CHEBI:58210"/>
    </ligand>
</feature>
<dbReference type="EMBL" id="CADCTV010000585">
    <property type="protein sequence ID" value="CAA9344700.1"/>
    <property type="molecule type" value="Genomic_DNA"/>
</dbReference>
<comment type="subunit">
    <text evidence="11">Monomer.</text>
</comment>
<comment type="function">
    <text evidence="1 11">Catalyzes the conversion of dihydroorotate to orotate with quinone as electron acceptor.</text>
</comment>
<proteinExistence type="inferred from homology"/>
<dbReference type="PANTHER" id="PTHR48109">
    <property type="entry name" value="DIHYDROOROTATE DEHYDROGENASE (QUINONE), MITOCHONDRIAL-RELATED"/>
    <property type="match status" value="1"/>
</dbReference>